<evidence type="ECO:0000256" key="6">
    <source>
        <dbReference type="ARBA" id="ARBA00022771"/>
    </source>
</evidence>
<dbReference type="InterPro" id="IPR004087">
    <property type="entry name" value="KH_dom"/>
</dbReference>
<dbReference type="SUPFAM" id="SSF57756">
    <property type="entry name" value="Retrovirus zinc finger-like domains"/>
    <property type="match status" value="1"/>
</dbReference>
<dbReference type="FunFam" id="3.30.1370.10:FF:000024">
    <property type="entry name" value="Branchpoint-bridging protein-like protein"/>
    <property type="match status" value="1"/>
</dbReference>
<feature type="domain" description="CCHC-type" evidence="15">
    <location>
        <begin position="322"/>
        <end position="337"/>
    </location>
</feature>
<feature type="domain" description="CCHC-type" evidence="15">
    <location>
        <begin position="347"/>
        <end position="362"/>
    </location>
</feature>
<comment type="similarity">
    <text evidence="2 13">Belongs to the BBP/SF1 family.</text>
</comment>
<keyword evidence="5 13" id="KW-0479">Metal-binding</keyword>
<dbReference type="InterPro" id="IPR036875">
    <property type="entry name" value="Znf_CCHC_sf"/>
</dbReference>
<keyword evidence="8 12" id="KW-0694">RNA-binding</keyword>
<dbReference type="EMBL" id="JADGJH010003843">
    <property type="protein sequence ID" value="KAJ3088499.1"/>
    <property type="molecule type" value="Genomic_DNA"/>
</dbReference>
<evidence type="ECO:0000313" key="16">
    <source>
        <dbReference type="EMBL" id="KAJ3088499.1"/>
    </source>
</evidence>
<sequence length="507" mass="55408">MSWRQQSITGTNNIPLGTRRGRSGEESTSPVPQLQLQTQTLSQSHAQSLTLVSPAEKRRSRFDDPPPGPAKPQSSESSDYPRKRRSRWGDETAKVNLPGIPTVLPQGMNPLQIDEFVVHARLEEIGRKIKSGDVVPPDGQRSPSPEPQYGPQGQRVNTREVRYKKKLEDERHRLVEDALRRIPGFVPPVDYKKPTKAAEKYFLPAREFPEINFIGLLIGPRGNTLKKMESESGAKISIRGKGSVKEGKSRSDGQLAPGEEEDLHCLVVAPTEDQVKIAIKLIEKIVETAATIPEGQNELKRMQLRELASLNGTLRDDEAQICQNCGSTGHRKYECPETKNFTATLVCRICGGAGHVAADCNERNNPQALQAASYREAKIDDEYASLMAELSGEKRPSLAVPKVETSVPKPPSVHMVWQNPAITGQAAGSTQPPNWGMPMGLPVPPPGFQMMSNMPVPPVNPWAAGAPTWIPPPPAPTAASYYPAPPTWMPPPPPPPSDDAPPPPPPE</sequence>
<dbReference type="Gene3D" id="6.10.140.1790">
    <property type="match status" value="1"/>
</dbReference>
<keyword evidence="4 13" id="KW-0507">mRNA processing</keyword>
<dbReference type="PANTHER" id="PTHR11208">
    <property type="entry name" value="RNA-BINDING PROTEIN RELATED"/>
    <property type="match status" value="1"/>
</dbReference>
<reference evidence="16" key="1">
    <citation type="submission" date="2020-05" db="EMBL/GenBank/DDBJ databases">
        <title>Phylogenomic resolution of chytrid fungi.</title>
        <authorList>
            <person name="Stajich J.E."/>
            <person name="Amses K."/>
            <person name="Simmons R."/>
            <person name="Seto K."/>
            <person name="Myers J."/>
            <person name="Bonds A."/>
            <person name="Quandt C.A."/>
            <person name="Barry K."/>
            <person name="Liu P."/>
            <person name="Grigoriev I."/>
            <person name="Longcore J.E."/>
            <person name="James T.Y."/>
        </authorList>
    </citation>
    <scope>NUCLEOTIDE SEQUENCE</scope>
    <source>
        <strain evidence="16">JEL0513</strain>
    </source>
</reference>
<keyword evidence="7 13" id="KW-0862">Zinc</keyword>
<evidence type="ECO:0000256" key="3">
    <source>
        <dbReference type="ARBA" id="ARBA00017984"/>
    </source>
</evidence>
<dbReference type="GO" id="GO:0005829">
    <property type="term" value="C:cytosol"/>
    <property type="evidence" value="ECO:0007669"/>
    <property type="project" value="UniProtKB-ARBA"/>
</dbReference>
<protein>
    <recommendedName>
        <fullName evidence="3 13">Branchpoint-bridging protein</fullName>
    </recommendedName>
</protein>
<keyword evidence="10 13" id="KW-0539">Nucleus</keyword>
<evidence type="ECO:0000256" key="5">
    <source>
        <dbReference type="ARBA" id="ARBA00022723"/>
    </source>
</evidence>
<dbReference type="AlphaFoldDB" id="A0AAD5SQ50"/>
<evidence type="ECO:0000256" key="7">
    <source>
        <dbReference type="ARBA" id="ARBA00022833"/>
    </source>
</evidence>
<dbReference type="SMART" id="SM00343">
    <property type="entry name" value="ZnF_C2HC"/>
    <property type="match status" value="2"/>
</dbReference>
<evidence type="ECO:0000256" key="1">
    <source>
        <dbReference type="ARBA" id="ARBA00004123"/>
    </source>
</evidence>
<name>A0AAD5SQ50_9FUNG</name>
<dbReference type="InterPro" id="IPR047086">
    <property type="entry name" value="SF1-HH_sf"/>
</dbReference>
<feature type="compositionally biased region" description="Low complexity" evidence="14">
    <location>
        <begin position="33"/>
        <end position="51"/>
    </location>
</feature>
<dbReference type="Gene3D" id="3.30.1370.10">
    <property type="entry name" value="K Homology domain, type 1"/>
    <property type="match status" value="1"/>
</dbReference>
<dbReference type="InterPro" id="IPR055256">
    <property type="entry name" value="KH_1_KHDC4/BBP-like"/>
</dbReference>
<dbReference type="GO" id="GO:0008270">
    <property type="term" value="F:zinc ion binding"/>
    <property type="evidence" value="ECO:0007669"/>
    <property type="project" value="UniProtKB-UniRule"/>
</dbReference>
<dbReference type="Proteomes" id="UP001211907">
    <property type="component" value="Unassembled WGS sequence"/>
</dbReference>
<evidence type="ECO:0000256" key="13">
    <source>
        <dbReference type="RuleBase" id="RU367126"/>
    </source>
</evidence>
<evidence type="ECO:0000256" key="4">
    <source>
        <dbReference type="ARBA" id="ARBA00022664"/>
    </source>
</evidence>
<feature type="region of interest" description="Disordered" evidence="14">
    <location>
        <begin position="466"/>
        <end position="507"/>
    </location>
</feature>
<dbReference type="GO" id="GO:0003729">
    <property type="term" value="F:mRNA binding"/>
    <property type="evidence" value="ECO:0007669"/>
    <property type="project" value="TreeGrafter"/>
</dbReference>
<dbReference type="CDD" id="cd02395">
    <property type="entry name" value="KH-I_BBP"/>
    <property type="match status" value="1"/>
</dbReference>
<keyword evidence="17" id="KW-1185">Reference proteome</keyword>
<organism evidence="16 17">
    <name type="scientific">Physocladia obscura</name>
    <dbReference type="NCBI Taxonomy" id="109957"/>
    <lineage>
        <taxon>Eukaryota</taxon>
        <taxon>Fungi</taxon>
        <taxon>Fungi incertae sedis</taxon>
        <taxon>Chytridiomycota</taxon>
        <taxon>Chytridiomycota incertae sedis</taxon>
        <taxon>Chytridiomycetes</taxon>
        <taxon>Chytridiales</taxon>
        <taxon>Chytriomycetaceae</taxon>
        <taxon>Physocladia</taxon>
    </lineage>
</organism>
<gene>
    <name evidence="16" type="ORF">HK100_008022</name>
</gene>
<feature type="region of interest" description="Disordered" evidence="14">
    <location>
        <begin position="1"/>
        <end position="101"/>
    </location>
</feature>
<comment type="function">
    <text evidence="13">Necessary for the splicing of pre-mRNA. Has a role in the recognition of the branch site (5'-UACUAAC-3'), the pyrimidine tract and the 3'-splice site at the 3'-end of introns.</text>
</comment>
<keyword evidence="13" id="KW-0747">Spliceosome</keyword>
<comment type="caution">
    <text evidence="16">The sequence shown here is derived from an EMBL/GenBank/DDBJ whole genome shotgun (WGS) entry which is preliminary data.</text>
</comment>
<dbReference type="GO" id="GO:0045131">
    <property type="term" value="F:pre-mRNA branch point binding"/>
    <property type="evidence" value="ECO:0007669"/>
    <property type="project" value="UniProtKB-UniRule"/>
</dbReference>
<feature type="region of interest" description="Disordered" evidence="14">
    <location>
        <begin position="228"/>
        <end position="256"/>
    </location>
</feature>
<dbReference type="PANTHER" id="PTHR11208:SF45">
    <property type="entry name" value="SPLICING FACTOR 1"/>
    <property type="match status" value="1"/>
</dbReference>
<feature type="compositionally biased region" description="Polar residues" evidence="14">
    <location>
        <begin position="1"/>
        <end position="15"/>
    </location>
</feature>
<dbReference type="Pfam" id="PF16275">
    <property type="entry name" value="SF1-HH"/>
    <property type="match status" value="1"/>
</dbReference>
<evidence type="ECO:0000259" key="15">
    <source>
        <dbReference type="PROSITE" id="PS50158"/>
    </source>
</evidence>
<dbReference type="InterPro" id="IPR045071">
    <property type="entry name" value="BBP-like"/>
</dbReference>
<accession>A0AAD5SQ50</accession>
<dbReference type="PROSITE" id="PS50158">
    <property type="entry name" value="ZF_CCHC"/>
    <property type="match status" value="2"/>
</dbReference>
<dbReference type="InterPro" id="IPR036612">
    <property type="entry name" value="KH_dom_type_1_sf"/>
</dbReference>
<evidence type="ECO:0000256" key="14">
    <source>
        <dbReference type="SAM" id="MobiDB-lite"/>
    </source>
</evidence>
<dbReference type="PROSITE" id="PS50084">
    <property type="entry name" value="KH_TYPE_1"/>
    <property type="match status" value="1"/>
</dbReference>
<dbReference type="SMART" id="SM00322">
    <property type="entry name" value="KH"/>
    <property type="match status" value="1"/>
</dbReference>
<dbReference type="SUPFAM" id="SSF54791">
    <property type="entry name" value="Eukaryotic type KH-domain (KH-domain type I)"/>
    <property type="match status" value="1"/>
</dbReference>
<evidence type="ECO:0000256" key="9">
    <source>
        <dbReference type="ARBA" id="ARBA00023187"/>
    </source>
</evidence>
<comment type="subcellular location">
    <subcellularLocation>
        <location evidence="1 13">Nucleus</location>
    </subcellularLocation>
</comment>
<dbReference type="Pfam" id="PF22675">
    <property type="entry name" value="KH-I_KHDC4-BBP"/>
    <property type="match status" value="1"/>
</dbReference>
<dbReference type="GO" id="GO:0000398">
    <property type="term" value="P:mRNA splicing, via spliceosome"/>
    <property type="evidence" value="ECO:0007669"/>
    <property type="project" value="UniProtKB-UniRule"/>
</dbReference>
<dbReference type="GO" id="GO:0048024">
    <property type="term" value="P:regulation of mRNA splicing, via spliceosome"/>
    <property type="evidence" value="ECO:0007669"/>
    <property type="project" value="TreeGrafter"/>
</dbReference>
<feature type="compositionally biased region" description="Pro residues" evidence="14">
    <location>
        <begin position="483"/>
        <end position="507"/>
    </location>
</feature>
<evidence type="ECO:0000256" key="11">
    <source>
        <dbReference type="PROSITE-ProRule" id="PRU00047"/>
    </source>
</evidence>
<evidence type="ECO:0000313" key="17">
    <source>
        <dbReference type="Proteomes" id="UP001211907"/>
    </source>
</evidence>
<dbReference type="GO" id="GO:0000243">
    <property type="term" value="C:commitment complex"/>
    <property type="evidence" value="ECO:0007669"/>
    <property type="project" value="UniProtKB-ARBA"/>
</dbReference>
<feature type="region of interest" description="Disordered" evidence="14">
    <location>
        <begin position="129"/>
        <end position="158"/>
    </location>
</feature>
<dbReference type="Gene3D" id="4.10.60.10">
    <property type="entry name" value="Zinc finger, CCHC-type"/>
    <property type="match status" value="1"/>
</dbReference>
<evidence type="ECO:0000256" key="12">
    <source>
        <dbReference type="PROSITE-ProRule" id="PRU00117"/>
    </source>
</evidence>
<keyword evidence="6 11" id="KW-0863">Zinc-finger</keyword>
<dbReference type="Pfam" id="PF00098">
    <property type="entry name" value="zf-CCHC"/>
    <property type="match status" value="2"/>
</dbReference>
<proteinExistence type="inferred from homology"/>
<feature type="compositionally biased region" description="Basic and acidic residues" evidence="14">
    <location>
        <begin position="55"/>
        <end position="64"/>
    </location>
</feature>
<dbReference type="InterPro" id="IPR001878">
    <property type="entry name" value="Znf_CCHC"/>
</dbReference>
<dbReference type="InterPro" id="IPR032570">
    <property type="entry name" value="SF1-HH"/>
</dbReference>
<keyword evidence="9 13" id="KW-0508">mRNA splicing</keyword>
<evidence type="ECO:0000256" key="2">
    <source>
        <dbReference type="ARBA" id="ARBA00010382"/>
    </source>
</evidence>
<evidence type="ECO:0000256" key="8">
    <source>
        <dbReference type="ARBA" id="ARBA00022884"/>
    </source>
</evidence>
<evidence type="ECO:0000256" key="10">
    <source>
        <dbReference type="ARBA" id="ARBA00023242"/>
    </source>
</evidence>